<dbReference type="Pfam" id="PF05071">
    <property type="entry name" value="NDUFA12"/>
    <property type="match status" value="1"/>
</dbReference>
<dbReference type="PANTHER" id="PTHR12910">
    <property type="entry name" value="NADH-UBIQUINONE OXIDOREDUCTASE SUBUNIT B17.2"/>
    <property type="match status" value="1"/>
</dbReference>
<dbReference type="InterPro" id="IPR007763">
    <property type="entry name" value="NDUFA12"/>
</dbReference>
<dbReference type="STRING" id="1867952.MTBPR1_10446"/>
<reference evidence="2 3" key="1">
    <citation type="submission" date="2016-07" db="EMBL/GenBank/DDBJ databases">
        <authorList>
            <person name="Lefevre C.T."/>
        </authorList>
    </citation>
    <scope>NUCLEOTIDE SEQUENCE [LARGE SCALE GENOMIC DNA]</scope>
    <source>
        <strain evidence="2">PR1</strain>
    </source>
</reference>
<dbReference type="NCBIfam" id="NF006040">
    <property type="entry name" value="PRK08183.1"/>
    <property type="match status" value="1"/>
</dbReference>
<proteinExistence type="predicted"/>
<keyword evidence="3" id="KW-1185">Reference proteome</keyword>
<dbReference type="EMBL" id="FLYE01000001">
    <property type="protein sequence ID" value="SCA55199.1"/>
    <property type="molecule type" value="Genomic_DNA"/>
</dbReference>
<dbReference type="GO" id="GO:0045271">
    <property type="term" value="C:respiratory chain complex I"/>
    <property type="evidence" value="ECO:0007669"/>
    <property type="project" value="InterPro"/>
</dbReference>
<gene>
    <name evidence="2" type="ORF">MTBPR1_10446</name>
</gene>
<evidence type="ECO:0000313" key="2">
    <source>
        <dbReference type="EMBL" id="SCA55199.1"/>
    </source>
</evidence>
<organism evidence="2 3">
    <name type="scientific">Candidatus Terasakiella magnetica</name>
    <dbReference type="NCBI Taxonomy" id="1867952"/>
    <lineage>
        <taxon>Bacteria</taxon>
        <taxon>Pseudomonadati</taxon>
        <taxon>Pseudomonadota</taxon>
        <taxon>Alphaproteobacteria</taxon>
        <taxon>Rhodospirillales</taxon>
        <taxon>Terasakiellaceae</taxon>
        <taxon>Terasakiella</taxon>
    </lineage>
</organism>
<sequence length="117" mass="13606">MTIGTRIHTWLNGTLVGTDEFGNKYYRNKKKLQGRERRWVLYKGITEGSKVPAEWHAWLHHTVEDPLTEEATQAKKWQREHLPNLTGTENAYYPKGDARHGGERQSATGDYQAWQPE</sequence>
<dbReference type="OrthoDB" id="9795340at2"/>
<keyword evidence="2" id="KW-0560">Oxidoreductase</keyword>
<dbReference type="PANTHER" id="PTHR12910:SF2">
    <property type="entry name" value="NADH DEHYDROGENASE [UBIQUINONE] 1 ALPHA SUBCOMPLEX SUBUNIT 12"/>
    <property type="match status" value="1"/>
</dbReference>
<evidence type="ECO:0000256" key="1">
    <source>
        <dbReference type="SAM" id="MobiDB-lite"/>
    </source>
</evidence>
<evidence type="ECO:0000313" key="3">
    <source>
        <dbReference type="Proteomes" id="UP000231658"/>
    </source>
</evidence>
<dbReference type="GO" id="GO:0016491">
    <property type="term" value="F:oxidoreductase activity"/>
    <property type="evidence" value="ECO:0007669"/>
    <property type="project" value="UniProtKB-KW"/>
</dbReference>
<dbReference type="Proteomes" id="UP000231658">
    <property type="component" value="Unassembled WGS sequence"/>
</dbReference>
<dbReference type="EC" id="1.6.99.3" evidence="2"/>
<accession>A0A1C3RD60</accession>
<name>A0A1C3RD60_9PROT</name>
<feature type="region of interest" description="Disordered" evidence="1">
    <location>
        <begin position="81"/>
        <end position="117"/>
    </location>
</feature>
<dbReference type="GO" id="GO:0006979">
    <property type="term" value="P:response to oxidative stress"/>
    <property type="evidence" value="ECO:0007669"/>
    <property type="project" value="TreeGrafter"/>
</dbReference>
<dbReference type="AlphaFoldDB" id="A0A1C3RD60"/>
<dbReference type="RefSeq" id="WP_069185894.1">
    <property type="nucleotide sequence ID" value="NZ_FLYE01000001.1"/>
</dbReference>
<protein>
    <submittedName>
        <fullName evidence="2">NADH dehydrogenase</fullName>
        <ecNumber evidence="2">1.6.99.3</ecNumber>
    </submittedName>
</protein>